<dbReference type="EMBL" id="CM040991">
    <property type="protein sequence ID" value="MCJ8742125.1"/>
    <property type="molecule type" value="Genomic_DNA"/>
</dbReference>
<keyword evidence="2" id="KW-1185">Reference proteome</keyword>
<sequence length="704" mass="79869">MAESGPFRGLPRIRRAAASIPGNLHLVLVLRPKTQSQGTGTDLGFRFCQDDFTIKMPVIMLSSVTDLLRYIDENQLSADFSGTLECSSADWIVLRTAIESFAVMVKDVAQLLQVFGTELAETELPEEPNAIEYLLRSHTDKYRQMKDDIRSVMKEGRQILSNLEGAKRTEDRDIAQDRDTVQRLLTQLRDMELAFDGFFEKHHLKMQQYLQLLRYELSFHEVIMLSSVTDLLRYIDENQLSADFSGTLECSSADWIVLRTAIESFAVMVKDVAQLLQVFGTELAETELPEEPNAIEYLLRSHTDKYRQMKDDIRSVMKEGRQILSNLEGAKRTEDRDIAQDRDTVQRLLTQLRDMELAFDGFFEKHHLKMQQYLQLLRYELSFHEMEVKLQDLIGREKAIPAAGVTAAQTKQLITELHTLDSIAEEEMGHAQIVILHGHQLAASHHYALALIVQRCNELRHHCDTLTTAMRNKHTSLTHTHTVQLHLEEAVRWCDESVYLLAGQMVDKFQSKEGAQEALNDIERLLDVERVSVCMPWSPAPIAGCSGCFDVPPHSKGAPVHSDESGSSSPVLTDPVMFSPRPQNRNRRSWPGTSNSMDICETLEDWTTDLSFISDSDEEDDVLLVPGKYRALVDHLKCGKDEVIIKHGDVIHLLQENTEGLWHVKNLTRGGEGKLPAEALHRILGNVDRSHVIRPGGEFTAQEI</sequence>
<comment type="caution">
    <text evidence="1">The sequence shown here is derived from an EMBL/GenBank/DDBJ whole genome shotgun (WGS) entry which is preliminary data.</text>
</comment>
<accession>A0ACC5Z2N4</accession>
<gene>
    <name evidence="1" type="ORF">PDJAM_G00078650</name>
</gene>
<organism evidence="1 2">
    <name type="scientific">Pangasius djambal</name>
    <dbReference type="NCBI Taxonomy" id="1691987"/>
    <lineage>
        <taxon>Eukaryota</taxon>
        <taxon>Metazoa</taxon>
        <taxon>Chordata</taxon>
        <taxon>Craniata</taxon>
        <taxon>Vertebrata</taxon>
        <taxon>Euteleostomi</taxon>
        <taxon>Actinopterygii</taxon>
        <taxon>Neopterygii</taxon>
        <taxon>Teleostei</taxon>
        <taxon>Ostariophysi</taxon>
        <taxon>Siluriformes</taxon>
        <taxon>Pangasiidae</taxon>
        <taxon>Pangasius</taxon>
    </lineage>
</organism>
<name>A0ACC5Z2N4_9TELE</name>
<dbReference type="Proteomes" id="UP000830395">
    <property type="component" value="Chromosome 17"/>
</dbReference>
<reference evidence="1" key="1">
    <citation type="submission" date="2020-02" db="EMBL/GenBank/DDBJ databases">
        <title>Genome sequencing of the panga catfish, Pangasius djambal.</title>
        <authorList>
            <person name="Wen M."/>
            <person name="Zahm M."/>
            <person name="Roques C."/>
            <person name="Cabau C."/>
            <person name="Klopp C."/>
            <person name="Donnadieu C."/>
            <person name="Jouanno E."/>
            <person name="Avarre J.-C."/>
            <person name="Campet M."/>
            <person name="Ha T."/>
            <person name="Dugue R."/>
            <person name="Lampietro C."/>
            <person name="Louis A."/>
            <person name="Herpin A."/>
            <person name="Echchiki A."/>
            <person name="Berthelot C."/>
            <person name="Parey E."/>
            <person name="Roest-Crollius H."/>
            <person name="Braasch I."/>
            <person name="Postlethwait J.H."/>
            <person name="Bobe J."/>
            <person name="Montfort J."/>
            <person name="Bouchez O."/>
            <person name="Begum T."/>
            <person name="Schartl M."/>
            <person name="Gustiano R."/>
            <person name="Guiguen Y."/>
        </authorList>
    </citation>
    <scope>NUCLEOTIDE SEQUENCE</scope>
    <source>
        <strain evidence="1">Pdj_M5554</strain>
    </source>
</reference>
<evidence type="ECO:0000313" key="2">
    <source>
        <dbReference type="Proteomes" id="UP000830395"/>
    </source>
</evidence>
<evidence type="ECO:0000313" key="1">
    <source>
        <dbReference type="EMBL" id="MCJ8742125.1"/>
    </source>
</evidence>
<protein>
    <submittedName>
        <fullName evidence="1">Uncharacterized protein</fullName>
    </submittedName>
</protein>
<proteinExistence type="predicted"/>